<sequence length="216" mass="22655">MSPMTLMELPPLRMEGLTRESVFVDQALSSASSYTVTPIWELSESSGSAAVKGLGSNLKTGSDGSASERATPTTPPTSAGTAAAPSPSPSPNANANADTDMDTPPKPRLELDFGLGEGDEAIIDEWNSSPSQAQTPFNSPASKANPGSQQPFIYSTLFAAPKSEGDSDSNSATPAGTITPTPPSSLAFIEEVDRWLAYIEKSLSQLERRHLRLNVA</sequence>
<organism evidence="2 3">
    <name type="scientific">Candolleomyces aberdarensis</name>
    <dbReference type="NCBI Taxonomy" id="2316362"/>
    <lineage>
        <taxon>Eukaryota</taxon>
        <taxon>Fungi</taxon>
        <taxon>Dikarya</taxon>
        <taxon>Basidiomycota</taxon>
        <taxon>Agaricomycotina</taxon>
        <taxon>Agaricomycetes</taxon>
        <taxon>Agaricomycetidae</taxon>
        <taxon>Agaricales</taxon>
        <taxon>Agaricineae</taxon>
        <taxon>Psathyrellaceae</taxon>
        <taxon>Candolleomyces</taxon>
    </lineage>
</organism>
<dbReference type="OrthoDB" id="10525388at2759"/>
<proteinExistence type="predicted"/>
<feature type="region of interest" description="Disordered" evidence="1">
    <location>
        <begin position="45"/>
        <end position="184"/>
    </location>
</feature>
<dbReference type="AlphaFoldDB" id="A0A4Q2DJ71"/>
<dbReference type="EMBL" id="SDEE01000169">
    <property type="protein sequence ID" value="RXW20060.1"/>
    <property type="molecule type" value="Genomic_DNA"/>
</dbReference>
<evidence type="ECO:0000313" key="3">
    <source>
        <dbReference type="Proteomes" id="UP000290288"/>
    </source>
</evidence>
<protein>
    <submittedName>
        <fullName evidence="2">Uncharacterized protein</fullName>
    </submittedName>
</protein>
<accession>A0A4Q2DJ71</accession>
<reference evidence="2 3" key="1">
    <citation type="submission" date="2019-01" db="EMBL/GenBank/DDBJ databases">
        <title>Draft genome sequence of Psathyrella aberdarensis IHI B618.</title>
        <authorList>
            <person name="Buettner E."/>
            <person name="Kellner H."/>
        </authorList>
    </citation>
    <scope>NUCLEOTIDE SEQUENCE [LARGE SCALE GENOMIC DNA]</scope>
    <source>
        <strain evidence="2 3">IHI B618</strain>
    </source>
</reference>
<feature type="compositionally biased region" description="Polar residues" evidence="1">
    <location>
        <begin position="126"/>
        <end position="153"/>
    </location>
</feature>
<gene>
    <name evidence="2" type="ORF">EST38_g5806</name>
</gene>
<feature type="compositionally biased region" description="Low complexity" evidence="1">
    <location>
        <begin position="65"/>
        <end position="98"/>
    </location>
</feature>
<evidence type="ECO:0000256" key="1">
    <source>
        <dbReference type="SAM" id="MobiDB-lite"/>
    </source>
</evidence>
<evidence type="ECO:0000313" key="2">
    <source>
        <dbReference type="EMBL" id="RXW20060.1"/>
    </source>
</evidence>
<name>A0A4Q2DJ71_9AGAR</name>
<keyword evidence="3" id="KW-1185">Reference proteome</keyword>
<dbReference type="Proteomes" id="UP000290288">
    <property type="component" value="Unassembled WGS sequence"/>
</dbReference>
<comment type="caution">
    <text evidence="2">The sequence shown here is derived from an EMBL/GenBank/DDBJ whole genome shotgun (WGS) entry which is preliminary data.</text>
</comment>